<feature type="region of interest" description="Disordered" evidence="1">
    <location>
        <begin position="186"/>
        <end position="247"/>
    </location>
</feature>
<dbReference type="Pfam" id="PF05795">
    <property type="entry name" value="Plasmodium_Vir"/>
    <property type="match status" value="1"/>
</dbReference>
<dbReference type="GeneID" id="39745116"/>
<dbReference type="AlphaFoldDB" id="A0A1Y1JS83"/>
<keyword evidence="2" id="KW-0812">Transmembrane</keyword>
<feature type="compositionally biased region" description="Polar residues" evidence="1">
    <location>
        <begin position="210"/>
        <end position="229"/>
    </location>
</feature>
<dbReference type="Proteomes" id="UP000195521">
    <property type="component" value="Unassembled WGS sequence"/>
</dbReference>
<accession>A0A1Y1JS83</accession>
<evidence type="ECO:0000313" key="3">
    <source>
        <dbReference type="EMBL" id="GAW84308.1"/>
    </source>
</evidence>
<keyword evidence="4" id="KW-1185">Reference proteome</keyword>
<proteinExistence type="predicted"/>
<dbReference type="RefSeq" id="XP_028546897.1">
    <property type="nucleotide sequence ID" value="XM_028691096.1"/>
</dbReference>
<reference evidence="4" key="1">
    <citation type="submission" date="2017-04" db="EMBL/GenBank/DDBJ databases">
        <title>Plasmodium gonderi genome.</title>
        <authorList>
            <person name="Arisue N."/>
            <person name="Honma H."/>
            <person name="Kawai S."/>
            <person name="Tougan T."/>
            <person name="Tanabe K."/>
            <person name="Horii T."/>
        </authorList>
    </citation>
    <scope>NUCLEOTIDE SEQUENCE [LARGE SCALE GENOMIC DNA]</scope>
    <source>
        <strain evidence="4">ATCC 30045</strain>
    </source>
</reference>
<dbReference type="EMBL" id="BDQF01000225">
    <property type="protein sequence ID" value="GAW84308.1"/>
    <property type="molecule type" value="Genomic_DNA"/>
</dbReference>
<sequence length="386" mass="45078">MVNQTTTDNLYIRHHCFCHFQDDVSKSLNLNNIFEEFFKDDEKSNSINYCNSVDKHNDYNEINDLCGHLINYLRKIPQVNDWRKRYDYCDYLTYWLHDKVGYIYKKDSEKTGNIPFFKNLIDVMNKVNAEYKKQDCKGFIFWSSGPNYADCSPSYKPDELISKLYECKNEGHENVMDVNVRKVENEETLKSEKPENAVSLPNSGPAESPIQDSPGQDLSSQNSKDSQSPGLPIPSDSRTLTLESSEEKESLYKADPIHYQTVVHVSHESYDVRHNDSRTILTPREDIVDSSNFLQRIYDILYPKHFRHLILGTSIVLVASFLIFFFMSTSLGSQLNKMDERKREYESNYCNKDEEELSEYGSELEHTNPSISEVYLSYEPRRDYFG</sequence>
<name>A0A1Y1JS83_PLAGO</name>
<feature type="transmembrane region" description="Helical" evidence="2">
    <location>
        <begin position="309"/>
        <end position="333"/>
    </location>
</feature>
<evidence type="ECO:0000256" key="2">
    <source>
        <dbReference type="SAM" id="Phobius"/>
    </source>
</evidence>
<keyword evidence="2" id="KW-1133">Transmembrane helix</keyword>
<gene>
    <name evidence="3" type="ORF">PGO_002235</name>
</gene>
<dbReference type="OrthoDB" id="388616at2759"/>
<dbReference type="OMA" id="NSINYCN"/>
<keyword evidence="2" id="KW-0472">Membrane</keyword>
<evidence type="ECO:0000313" key="4">
    <source>
        <dbReference type="Proteomes" id="UP000195521"/>
    </source>
</evidence>
<feature type="compositionally biased region" description="Basic and acidic residues" evidence="1">
    <location>
        <begin position="186"/>
        <end position="195"/>
    </location>
</feature>
<organism evidence="3 4">
    <name type="scientific">Plasmodium gonderi</name>
    <dbReference type="NCBI Taxonomy" id="77519"/>
    <lineage>
        <taxon>Eukaryota</taxon>
        <taxon>Sar</taxon>
        <taxon>Alveolata</taxon>
        <taxon>Apicomplexa</taxon>
        <taxon>Aconoidasida</taxon>
        <taxon>Haemosporida</taxon>
        <taxon>Plasmodiidae</taxon>
        <taxon>Plasmodium</taxon>
        <taxon>Plasmodium (Plasmodium)</taxon>
    </lineage>
</organism>
<evidence type="ECO:0000256" key="1">
    <source>
        <dbReference type="SAM" id="MobiDB-lite"/>
    </source>
</evidence>
<comment type="caution">
    <text evidence="3">The sequence shown here is derived from an EMBL/GenBank/DDBJ whole genome shotgun (WGS) entry which is preliminary data.</text>
</comment>
<protein>
    <submittedName>
        <fullName evidence="3">Variable surface protein</fullName>
    </submittedName>
</protein>
<dbReference type="InterPro" id="IPR008780">
    <property type="entry name" value="Plasmodium_Vir"/>
</dbReference>